<gene>
    <name evidence="1" type="ORF">EHS24_000573</name>
</gene>
<dbReference type="GeneID" id="39585116"/>
<dbReference type="RefSeq" id="XP_028480256.1">
    <property type="nucleotide sequence ID" value="XM_028616399.1"/>
</dbReference>
<organism evidence="1 2">
    <name type="scientific">Apiotrichum porosum</name>
    <dbReference type="NCBI Taxonomy" id="105984"/>
    <lineage>
        <taxon>Eukaryota</taxon>
        <taxon>Fungi</taxon>
        <taxon>Dikarya</taxon>
        <taxon>Basidiomycota</taxon>
        <taxon>Agaricomycotina</taxon>
        <taxon>Tremellomycetes</taxon>
        <taxon>Trichosporonales</taxon>
        <taxon>Trichosporonaceae</taxon>
        <taxon>Apiotrichum</taxon>
    </lineage>
</organism>
<evidence type="ECO:0000313" key="2">
    <source>
        <dbReference type="Proteomes" id="UP000279236"/>
    </source>
</evidence>
<reference evidence="1 2" key="1">
    <citation type="submission" date="2018-11" db="EMBL/GenBank/DDBJ databases">
        <title>Genome sequence of Apiotrichum porosum DSM 27194.</title>
        <authorList>
            <person name="Aliyu H."/>
            <person name="Gorte O."/>
            <person name="Ochsenreither K."/>
        </authorList>
    </citation>
    <scope>NUCLEOTIDE SEQUENCE [LARGE SCALE GENOMIC DNA]</scope>
    <source>
        <strain evidence="1 2">DSM 27194</strain>
    </source>
</reference>
<accession>A0A427YAD8</accession>
<evidence type="ECO:0000313" key="1">
    <source>
        <dbReference type="EMBL" id="RSH88048.1"/>
    </source>
</evidence>
<dbReference type="AlphaFoldDB" id="A0A427YAD8"/>
<proteinExistence type="predicted"/>
<comment type="caution">
    <text evidence="1">The sequence shown here is derived from an EMBL/GenBank/DDBJ whole genome shotgun (WGS) entry which is preliminary data.</text>
</comment>
<protein>
    <submittedName>
        <fullName evidence="1">Uncharacterized protein</fullName>
    </submittedName>
</protein>
<dbReference type="Proteomes" id="UP000279236">
    <property type="component" value="Unassembled WGS sequence"/>
</dbReference>
<sequence>MREGGTQERKRLAQSRKDYKNSLEARILAGEKFGYFYPNGDKVPPPVWPWEEKVLSPENPWFGLIFDFLVEQAPLAPQNRIADWGDESGFVVFNKDGSFKSPSQNVCRSFIEQLSEMGFEQKTGESGDNYAYAFHHPSFIKNDRDALDDIKPLDSRDKDIVLSSTNDALDASVTKNPLERSIQWGTNSGVLQIDKAHFETEVLLASKNLTWRNFTANMARFGFKQVGDGTRGPDGQAHLWCLSHSAFFNGCVFDEA</sequence>
<name>A0A427YAD8_9TREE</name>
<dbReference type="EMBL" id="RSCE01000001">
    <property type="protein sequence ID" value="RSH88048.1"/>
    <property type="molecule type" value="Genomic_DNA"/>
</dbReference>
<keyword evidence="2" id="KW-1185">Reference proteome</keyword>